<evidence type="ECO:0000256" key="1">
    <source>
        <dbReference type="SAM" id="Phobius"/>
    </source>
</evidence>
<keyword evidence="1" id="KW-0472">Membrane</keyword>
<gene>
    <name evidence="2" type="ORF">HI921_15730</name>
</gene>
<accession>A0A848N1G4</accession>
<feature type="transmembrane region" description="Helical" evidence="1">
    <location>
        <begin position="12"/>
        <end position="35"/>
    </location>
</feature>
<organism evidence="2 3">
    <name type="scientific">Enterococcus mundtii</name>
    <dbReference type="NCBI Taxonomy" id="53346"/>
    <lineage>
        <taxon>Bacteria</taxon>
        <taxon>Bacillati</taxon>
        <taxon>Bacillota</taxon>
        <taxon>Bacilli</taxon>
        <taxon>Lactobacillales</taxon>
        <taxon>Enterococcaceae</taxon>
        <taxon>Enterococcus</taxon>
    </lineage>
</organism>
<reference evidence="2 3" key="1">
    <citation type="submission" date="2020-04" db="EMBL/GenBank/DDBJ databases">
        <authorList>
            <person name="Abaymova A."/>
            <person name="Teymurazov M."/>
            <person name="Tazyna O."/>
            <person name="Chatushin Y."/>
            <person name="Svetoch E."/>
            <person name="Pereligyn V."/>
            <person name="Pohylenko V."/>
            <person name="Platonov M."/>
            <person name="Kartsev N."/>
            <person name="Skryabin Y."/>
            <person name="Sizova A."/>
            <person name="Solomentsev V."/>
            <person name="Kislichkina A."/>
            <person name="Bogun A."/>
        </authorList>
    </citation>
    <scope>NUCLEOTIDE SEQUENCE [LARGE SCALE GENOMIC DNA]</scope>
    <source>
        <strain evidence="3">SCPM-O-B-8398 (E28)</strain>
    </source>
</reference>
<keyword evidence="1" id="KW-1133">Transmembrane helix</keyword>
<feature type="transmembrane region" description="Helical" evidence="1">
    <location>
        <begin position="47"/>
        <end position="67"/>
    </location>
</feature>
<dbReference type="AlphaFoldDB" id="A0A848N1G4"/>
<name>A0A848N1G4_ENTMU</name>
<dbReference type="EMBL" id="JABCAG010000117">
    <property type="protein sequence ID" value="NMP59871.1"/>
    <property type="molecule type" value="Genomic_DNA"/>
</dbReference>
<proteinExistence type="predicted"/>
<comment type="caution">
    <text evidence="2">The sequence shown here is derived from an EMBL/GenBank/DDBJ whole genome shotgun (WGS) entry which is preliminary data.</text>
</comment>
<dbReference type="Proteomes" id="UP000557857">
    <property type="component" value="Unassembled WGS sequence"/>
</dbReference>
<protein>
    <submittedName>
        <fullName evidence="2">Uncharacterized protein</fullName>
    </submittedName>
</protein>
<keyword evidence="1" id="KW-0812">Transmembrane</keyword>
<sequence>MNTKKVEISIVFLVVGLFCVFFLSMWGMNILFAKISDENQAMYWTELFKIMFSSLLSAGVAYCVSYLQTKGAIMREKEKELSANDKRIKLLILEIKDNLDVMDKVNAANFPTASKIILENQISKKILNTYFDKLILEEDVLESLIKYDKKLSLLIGSDLEQKRGIYSNLKFEIKSLITKLEREILRT</sequence>
<evidence type="ECO:0000313" key="3">
    <source>
        <dbReference type="Proteomes" id="UP000557857"/>
    </source>
</evidence>
<evidence type="ECO:0000313" key="2">
    <source>
        <dbReference type="EMBL" id="NMP59871.1"/>
    </source>
</evidence>
<dbReference type="RefSeq" id="WP_169059305.1">
    <property type="nucleotide sequence ID" value="NZ_CP176094.1"/>
</dbReference>